<evidence type="ECO:0000256" key="1">
    <source>
        <dbReference type="SAM" id="MobiDB-lite"/>
    </source>
</evidence>
<accession>A0ABS8K3C5</accession>
<gene>
    <name evidence="2" type="ORF">LJ656_29110</name>
</gene>
<organism evidence="2 3">
    <name type="scientific">Paraburkholderia sejongensis</name>
    <dbReference type="NCBI Taxonomy" id="2886946"/>
    <lineage>
        <taxon>Bacteria</taxon>
        <taxon>Pseudomonadati</taxon>
        <taxon>Pseudomonadota</taxon>
        <taxon>Betaproteobacteria</taxon>
        <taxon>Burkholderiales</taxon>
        <taxon>Burkholderiaceae</taxon>
        <taxon>Paraburkholderia</taxon>
    </lineage>
</organism>
<dbReference type="Proteomes" id="UP001431019">
    <property type="component" value="Unassembled WGS sequence"/>
</dbReference>
<name>A0ABS8K3C5_9BURK</name>
<comment type="caution">
    <text evidence="2">The sequence shown here is derived from an EMBL/GenBank/DDBJ whole genome shotgun (WGS) entry which is preliminary data.</text>
</comment>
<protein>
    <submittedName>
        <fullName evidence="2">Uncharacterized protein</fullName>
    </submittedName>
</protein>
<evidence type="ECO:0000313" key="2">
    <source>
        <dbReference type="EMBL" id="MCC8396655.1"/>
    </source>
</evidence>
<evidence type="ECO:0000313" key="3">
    <source>
        <dbReference type="Proteomes" id="UP001431019"/>
    </source>
</evidence>
<sequence length="47" mass="4605">MLTSKGGAGAVLVALTATLSSHKPPPSQAGQPEPAEHELAGAPALMN</sequence>
<keyword evidence="3" id="KW-1185">Reference proteome</keyword>
<proteinExistence type="predicted"/>
<reference evidence="2 3" key="1">
    <citation type="submission" date="2021-11" db="EMBL/GenBank/DDBJ databases">
        <authorList>
            <person name="Oh E.-T."/>
            <person name="Kim S.-B."/>
        </authorList>
    </citation>
    <scope>NUCLEOTIDE SEQUENCE [LARGE SCALE GENOMIC DNA]</scope>
    <source>
        <strain evidence="2 3">MMS20-SJTR3</strain>
    </source>
</reference>
<dbReference type="EMBL" id="JAJITD010000019">
    <property type="protein sequence ID" value="MCC8396655.1"/>
    <property type="molecule type" value="Genomic_DNA"/>
</dbReference>
<feature type="region of interest" description="Disordered" evidence="1">
    <location>
        <begin position="17"/>
        <end position="47"/>
    </location>
</feature>